<proteinExistence type="predicted"/>
<keyword evidence="2" id="KW-1185">Reference proteome</keyword>
<dbReference type="EMBL" id="JAPFFF010000040">
    <property type="protein sequence ID" value="KAK8841649.1"/>
    <property type="molecule type" value="Genomic_DNA"/>
</dbReference>
<comment type="caution">
    <text evidence="1">The sequence shown here is derived from an EMBL/GenBank/DDBJ whole genome shotgun (WGS) entry which is preliminary data.</text>
</comment>
<sequence>MRILILNIIILEKQKYFFKRLPKYVMSQKLPGLDMRAKLYRKYGLSFYESLKKATFLRKLGVVIRNGSDEVMNKFSELIRMLPMLTECKADGFLPHTKESLINLWTRIFNQQYVQLIFHMLTLYILKRSMELRLMIVNS</sequence>
<organism evidence="1 2">
    <name type="scientific">Tritrichomonas musculus</name>
    <dbReference type="NCBI Taxonomy" id="1915356"/>
    <lineage>
        <taxon>Eukaryota</taxon>
        <taxon>Metamonada</taxon>
        <taxon>Parabasalia</taxon>
        <taxon>Tritrichomonadida</taxon>
        <taxon>Tritrichomonadidae</taxon>
        <taxon>Tritrichomonas</taxon>
    </lineage>
</organism>
<evidence type="ECO:0000313" key="1">
    <source>
        <dbReference type="EMBL" id="KAK8841649.1"/>
    </source>
</evidence>
<dbReference type="Proteomes" id="UP001470230">
    <property type="component" value="Unassembled WGS sequence"/>
</dbReference>
<name>A0ABR2H5Z7_9EUKA</name>
<protein>
    <submittedName>
        <fullName evidence="1">Uncharacterized protein</fullName>
    </submittedName>
</protein>
<gene>
    <name evidence="1" type="ORF">M9Y10_026589</name>
</gene>
<reference evidence="1 2" key="1">
    <citation type="submission" date="2024-04" db="EMBL/GenBank/DDBJ databases">
        <title>Tritrichomonas musculus Genome.</title>
        <authorList>
            <person name="Alves-Ferreira E."/>
            <person name="Grigg M."/>
            <person name="Lorenzi H."/>
            <person name="Galac M."/>
        </authorList>
    </citation>
    <scope>NUCLEOTIDE SEQUENCE [LARGE SCALE GENOMIC DNA]</scope>
    <source>
        <strain evidence="1 2">EAF2021</strain>
    </source>
</reference>
<evidence type="ECO:0000313" key="2">
    <source>
        <dbReference type="Proteomes" id="UP001470230"/>
    </source>
</evidence>
<accession>A0ABR2H5Z7</accession>